<feature type="region of interest" description="Disordered" evidence="1">
    <location>
        <begin position="1"/>
        <end position="189"/>
    </location>
</feature>
<dbReference type="Proteomes" id="UP000230002">
    <property type="component" value="Unassembled WGS sequence"/>
</dbReference>
<accession>A0A2G8RRF2</accession>
<feature type="compositionally biased region" description="Basic and acidic residues" evidence="1">
    <location>
        <begin position="129"/>
        <end position="142"/>
    </location>
</feature>
<keyword evidence="3" id="KW-1185">Reference proteome</keyword>
<reference evidence="2 3" key="1">
    <citation type="journal article" date="2015" name="Sci. Rep.">
        <title>Chromosome-level genome map provides insights into diverse defense mechanisms in the medicinal fungus Ganoderma sinense.</title>
        <authorList>
            <person name="Zhu Y."/>
            <person name="Xu J."/>
            <person name="Sun C."/>
            <person name="Zhou S."/>
            <person name="Xu H."/>
            <person name="Nelson D.R."/>
            <person name="Qian J."/>
            <person name="Song J."/>
            <person name="Luo H."/>
            <person name="Xiang L."/>
            <person name="Li Y."/>
            <person name="Xu Z."/>
            <person name="Ji A."/>
            <person name="Wang L."/>
            <person name="Lu S."/>
            <person name="Hayward A."/>
            <person name="Sun W."/>
            <person name="Li X."/>
            <person name="Schwartz D.C."/>
            <person name="Wang Y."/>
            <person name="Chen S."/>
        </authorList>
    </citation>
    <scope>NUCLEOTIDE SEQUENCE [LARGE SCALE GENOMIC DNA]</scope>
    <source>
        <strain evidence="2 3">ZZ0214-1</strain>
    </source>
</reference>
<feature type="compositionally biased region" description="Pro residues" evidence="1">
    <location>
        <begin position="96"/>
        <end position="105"/>
    </location>
</feature>
<feature type="compositionally biased region" description="Basic and acidic residues" evidence="1">
    <location>
        <begin position="293"/>
        <end position="302"/>
    </location>
</feature>
<feature type="compositionally biased region" description="Basic and acidic residues" evidence="1">
    <location>
        <begin position="332"/>
        <end position="360"/>
    </location>
</feature>
<protein>
    <submittedName>
        <fullName evidence="2">Uncharacterized protein</fullName>
    </submittedName>
</protein>
<evidence type="ECO:0000313" key="3">
    <source>
        <dbReference type="Proteomes" id="UP000230002"/>
    </source>
</evidence>
<organism evidence="2 3">
    <name type="scientific">Ganoderma sinense ZZ0214-1</name>
    <dbReference type="NCBI Taxonomy" id="1077348"/>
    <lineage>
        <taxon>Eukaryota</taxon>
        <taxon>Fungi</taxon>
        <taxon>Dikarya</taxon>
        <taxon>Basidiomycota</taxon>
        <taxon>Agaricomycotina</taxon>
        <taxon>Agaricomycetes</taxon>
        <taxon>Polyporales</taxon>
        <taxon>Polyporaceae</taxon>
        <taxon>Ganoderma</taxon>
    </lineage>
</organism>
<name>A0A2G8RRF2_9APHY</name>
<evidence type="ECO:0000313" key="2">
    <source>
        <dbReference type="EMBL" id="PIL23918.1"/>
    </source>
</evidence>
<dbReference type="AlphaFoldDB" id="A0A2G8RRF2"/>
<dbReference type="OrthoDB" id="2683368at2759"/>
<evidence type="ECO:0000256" key="1">
    <source>
        <dbReference type="SAM" id="MobiDB-lite"/>
    </source>
</evidence>
<proteinExistence type="predicted"/>
<feature type="compositionally biased region" description="Low complexity" evidence="1">
    <location>
        <begin position="318"/>
        <end position="330"/>
    </location>
</feature>
<gene>
    <name evidence="2" type="ORF">GSI_13669</name>
</gene>
<feature type="compositionally biased region" description="Polar residues" evidence="1">
    <location>
        <begin position="57"/>
        <end position="67"/>
    </location>
</feature>
<feature type="region of interest" description="Disordered" evidence="1">
    <location>
        <begin position="242"/>
        <end position="438"/>
    </location>
</feature>
<feature type="compositionally biased region" description="Low complexity" evidence="1">
    <location>
        <begin position="69"/>
        <end position="80"/>
    </location>
</feature>
<feature type="compositionally biased region" description="Basic and acidic residues" evidence="1">
    <location>
        <begin position="369"/>
        <end position="399"/>
    </location>
</feature>
<dbReference type="EMBL" id="AYKW01000067">
    <property type="protein sequence ID" value="PIL23918.1"/>
    <property type="molecule type" value="Genomic_DNA"/>
</dbReference>
<feature type="compositionally biased region" description="Low complexity" evidence="1">
    <location>
        <begin position="158"/>
        <end position="169"/>
    </location>
</feature>
<feature type="compositionally biased region" description="Polar residues" evidence="1">
    <location>
        <begin position="14"/>
        <end position="29"/>
    </location>
</feature>
<comment type="caution">
    <text evidence="2">The sequence shown here is derived from an EMBL/GenBank/DDBJ whole genome shotgun (WGS) entry which is preliminary data.</text>
</comment>
<feature type="compositionally biased region" description="Low complexity" evidence="1">
    <location>
        <begin position="106"/>
        <end position="119"/>
    </location>
</feature>
<sequence length="438" mass="47123">MSLARHASVGLPSNPRTRSFTQGPPRQNIPSRPPSSASERPPPSSYHFSAAPPLPSQPRTLRTQRSIGSIPVRPSAVSRSRSLDRSAESRHAYRSEPPPPLPSLPRGPRIDAAQPRGRAPAPPRVHASSRSEDYGGSRKPEDLMSDSGYSSPASEGFGRSPGSASSSRTSMDEIEMDDKGDEKPPAGFGSSLWGSITGVASNLTISVSKAWSTNVASYSGEETPVGGESRLTRAMKAYHIEKARNPGDLPDSLFDERERGLRSRTTPTPGASGKKTTELETRPAALPHSVTTDMDRQDDARPPLRITRGPTLADRKASSVSSVPSVRVPRAGSEEHVTKSMARLRELRDAKRGAKVRFDDGETEVEAESGVREIRGRSDPVARPAPHPEPERKPFRGQERMPPPTRPRGNMPAPLGASLGIRGRQPVGLPSGVHPVRS</sequence>
<feature type="compositionally biased region" description="Basic and acidic residues" evidence="1">
    <location>
        <begin position="81"/>
        <end position="94"/>
    </location>
</feature>